<feature type="domain" description="Glycosyl transferase family 1" evidence="3">
    <location>
        <begin position="193"/>
        <end position="354"/>
    </location>
</feature>
<evidence type="ECO:0000256" key="2">
    <source>
        <dbReference type="ARBA" id="ARBA00022679"/>
    </source>
</evidence>
<dbReference type="Pfam" id="PF13439">
    <property type="entry name" value="Glyco_transf_4"/>
    <property type="match status" value="1"/>
</dbReference>
<evidence type="ECO:0000259" key="4">
    <source>
        <dbReference type="Pfam" id="PF13439"/>
    </source>
</evidence>
<evidence type="ECO:0000256" key="1">
    <source>
        <dbReference type="ARBA" id="ARBA00022676"/>
    </source>
</evidence>
<dbReference type="InterPro" id="IPR028098">
    <property type="entry name" value="Glyco_trans_4-like_N"/>
</dbReference>
<protein>
    <recommendedName>
        <fullName evidence="7">D-inositol 3-phosphate glycosyltransferase</fullName>
    </recommendedName>
</protein>
<dbReference type="Proteomes" id="UP001500390">
    <property type="component" value="Unassembled WGS sequence"/>
</dbReference>
<accession>A0ABP8KB43</accession>
<dbReference type="CDD" id="cd03801">
    <property type="entry name" value="GT4_PimA-like"/>
    <property type="match status" value="1"/>
</dbReference>
<dbReference type="SUPFAM" id="SSF53756">
    <property type="entry name" value="UDP-Glycosyltransferase/glycogen phosphorylase"/>
    <property type="match status" value="1"/>
</dbReference>
<dbReference type="PANTHER" id="PTHR12526:SF510">
    <property type="entry name" value="D-INOSITOL 3-PHOSPHATE GLYCOSYLTRANSFERASE"/>
    <property type="match status" value="1"/>
</dbReference>
<keyword evidence="2" id="KW-0808">Transferase</keyword>
<dbReference type="Gene3D" id="3.40.50.2000">
    <property type="entry name" value="Glycogen Phosphorylase B"/>
    <property type="match status" value="2"/>
</dbReference>
<dbReference type="PANTHER" id="PTHR12526">
    <property type="entry name" value="GLYCOSYLTRANSFERASE"/>
    <property type="match status" value="1"/>
</dbReference>
<dbReference type="EMBL" id="BAABFX010000050">
    <property type="protein sequence ID" value="GAA4403483.1"/>
    <property type="molecule type" value="Genomic_DNA"/>
</dbReference>
<proteinExistence type="predicted"/>
<dbReference type="InterPro" id="IPR001296">
    <property type="entry name" value="Glyco_trans_1"/>
</dbReference>
<gene>
    <name evidence="5" type="ORF">GCM10023153_33550</name>
</gene>
<feature type="domain" description="Glycosyltransferase subfamily 4-like N-terminal" evidence="4">
    <location>
        <begin position="15"/>
        <end position="178"/>
    </location>
</feature>
<organism evidence="5 6">
    <name type="scientific">Ornithinibacter aureus</name>
    <dbReference type="NCBI Taxonomy" id="622664"/>
    <lineage>
        <taxon>Bacteria</taxon>
        <taxon>Bacillati</taxon>
        <taxon>Actinomycetota</taxon>
        <taxon>Actinomycetes</taxon>
        <taxon>Micrococcales</taxon>
        <taxon>Intrasporangiaceae</taxon>
        <taxon>Ornithinibacter</taxon>
    </lineage>
</organism>
<keyword evidence="1" id="KW-0328">Glycosyltransferase</keyword>
<keyword evidence="6" id="KW-1185">Reference proteome</keyword>
<evidence type="ECO:0008006" key="7">
    <source>
        <dbReference type="Google" id="ProtNLM"/>
    </source>
</evidence>
<evidence type="ECO:0000313" key="5">
    <source>
        <dbReference type="EMBL" id="GAA4403483.1"/>
    </source>
</evidence>
<name>A0ABP8KB43_9MICO</name>
<comment type="caution">
    <text evidence="5">The sequence shown here is derived from an EMBL/GenBank/DDBJ whole genome shotgun (WGS) entry which is preliminary data.</text>
</comment>
<dbReference type="RefSeq" id="WP_159898481.1">
    <property type="nucleotide sequence ID" value="NZ_BAABFX010000050.1"/>
</dbReference>
<dbReference type="Pfam" id="PF00534">
    <property type="entry name" value="Glycos_transf_1"/>
    <property type="match status" value="1"/>
</dbReference>
<evidence type="ECO:0000313" key="6">
    <source>
        <dbReference type="Proteomes" id="UP001500390"/>
    </source>
</evidence>
<sequence length="381" mass="39908">MPALRVLYVIDSLAPGGAETSLVELAPGLVGSGIDLHVLPLGRRLDLAYRLEAGGAVVHRRATASGRVGNIRAVLDTIRAVRPTIVHTTLFEADVAGRTAARLRGVPASTSLVNDSYGASHRAESPAARLALARGADAATARFATRFHAISGAVADAVSPRLGLRRELVDVIPRGRDPRALLFRPDATGHRVRAKLGLGDDVPLVIAVGRLEPQKGLQHLIAALPAVRESVPEIAVLLAGKDGRSGPSLREQAAASGCDVRFLGHRSDVADLMAAADVLCFPSEREGFGGVLIEALAVGCPIVATGIPTTLEVLGSEEDAVGVVTPVADPRALSAALVAVLTDPATAQARARLGRARFEERFTIERVSHEMVAFFERVEAT</sequence>
<evidence type="ECO:0000259" key="3">
    <source>
        <dbReference type="Pfam" id="PF00534"/>
    </source>
</evidence>
<reference evidence="6" key="1">
    <citation type="journal article" date="2019" name="Int. J. Syst. Evol. Microbiol.">
        <title>The Global Catalogue of Microorganisms (GCM) 10K type strain sequencing project: providing services to taxonomists for standard genome sequencing and annotation.</title>
        <authorList>
            <consortium name="The Broad Institute Genomics Platform"/>
            <consortium name="The Broad Institute Genome Sequencing Center for Infectious Disease"/>
            <person name="Wu L."/>
            <person name="Ma J."/>
        </authorList>
    </citation>
    <scope>NUCLEOTIDE SEQUENCE [LARGE SCALE GENOMIC DNA]</scope>
    <source>
        <strain evidence="6">JCM 17738</strain>
    </source>
</reference>